<dbReference type="InterPro" id="IPR013078">
    <property type="entry name" value="His_Pase_superF_clade-1"/>
</dbReference>
<dbReference type="EMBL" id="JBHUHO010000013">
    <property type="protein sequence ID" value="MFD2115217.1"/>
    <property type="molecule type" value="Genomic_DNA"/>
</dbReference>
<dbReference type="Gene3D" id="3.40.50.1240">
    <property type="entry name" value="Phosphoglycerate mutase-like"/>
    <property type="match status" value="1"/>
</dbReference>
<protein>
    <submittedName>
        <fullName evidence="1">Histidine phosphatase family protein</fullName>
        <ecNumber evidence="1">3.1.3.-</ecNumber>
    </submittedName>
</protein>
<dbReference type="PANTHER" id="PTHR48100:SF1">
    <property type="entry name" value="HISTIDINE PHOSPHATASE FAMILY PROTEIN-RELATED"/>
    <property type="match status" value="1"/>
</dbReference>
<reference evidence="2" key="1">
    <citation type="journal article" date="2019" name="Int. J. Syst. Evol. Microbiol.">
        <title>The Global Catalogue of Microorganisms (GCM) 10K type strain sequencing project: providing services to taxonomists for standard genome sequencing and annotation.</title>
        <authorList>
            <consortium name="The Broad Institute Genomics Platform"/>
            <consortium name="The Broad Institute Genome Sequencing Center for Infectious Disease"/>
            <person name="Wu L."/>
            <person name="Ma J."/>
        </authorList>
    </citation>
    <scope>NUCLEOTIDE SEQUENCE [LARGE SCALE GENOMIC DNA]</scope>
    <source>
        <strain evidence="2">GH52</strain>
    </source>
</reference>
<dbReference type="Pfam" id="PF00300">
    <property type="entry name" value="His_Phos_1"/>
    <property type="match status" value="1"/>
</dbReference>
<dbReference type="InterPro" id="IPR050275">
    <property type="entry name" value="PGM_Phosphatase"/>
</dbReference>
<dbReference type="Proteomes" id="UP001597362">
    <property type="component" value="Unassembled WGS sequence"/>
</dbReference>
<dbReference type="GO" id="GO:0016787">
    <property type="term" value="F:hydrolase activity"/>
    <property type="evidence" value="ECO:0007669"/>
    <property type="project" value="UniProtKB-KW"/>
</dbReference>
<name>A0ABW4YHY7_9BACL</name>
<dbReference type="PANTHER" id="PTHR48100">
    <property type="entry name" value="BROAD-SPECIFICITY PHOSPHATASE YOR283W-RELATED"/>
    <property type="match status" value="1"/>
</dbReference>
<dbReference type="RefSeq" id="WP_377770268.1">
    <property type="nucleotide sequence ID" value="NZ_JBHUHO010000013.1"/>
</dbReference>
<comment type="caution">
    <text evidence="1">The sequence shown here is derived from an EMBL/GenBank/DDBJ whole genome shotgun (WGS) entry which is preliminary data.</text>
</comment>
<evidence type="ECO:0000313" key="2">
    <source>
        <dbReference type="Proteomes" id="UP001597362"/>
    </source>
</evidence>
<dbReference type="EC" id="3.1.3.-" evidence="1"/>
<keyword evidence="1" id="KW-0378">Hydrolase</keyword>
<dbReference type="SUPFAM" id="SSF53254">
    <property type="entry name" value="Phosphoglycerate mutase-like"/>
    <property type="match status" value="1"/>
</dbReference>
<gene>
    <name evidence="1" type="ORF">ACFSJH_05635</name>
</gene>
<organism evidence="1 2">
    <name type="scientific">Paenibacillus yanchengensis</name>
    <dbReference type="NCBI Taxonomy" id="2035833"/>
    <lineage>
        <taxon>Bacteria</taxon>
        <taxon>Bacillati</taxon>
        <taxon>Bacillota</taxon>
        <taxon>Bacilli</taxon>
        <taxon>Bacillales</taxon>
        <taxon>Paenibacillaceae</taxon>
        <taxon>Paenibacillus</taxon>
    </lineage>
</organism>
<dbReference type="CDD" id="cd07067">
    <property type="entry name" value="HP_PGM_like"/>
    <property type="match status" value="1"/>
</dbReference>
<sequence length="185" mass="21088">MKNIYVVRHCEANGQEPEASLTELGMQQAGKLANFLLDKDIDFIISSPFERAYQTIASLAEQISIEVVIDDRLAERILSSEKHPDWREMLSKTYDDLDICFAGGESSNMAMSRASSVVMEVLNSEYKNIVLVSHGNLISLLLKYFDNRFGFKEWETLSNPDVFLLVFSVGNQPNIHRIWTESIYN</sequence>
<dbReference type="InterPro" id="IPR029033">
    <property type="entry name" value="His_PPase_superfam"/>
</dbReference>
<evidence type="ECO:0000313" key="1">
    <source>
        <dbReference type="EMBL" id="MFD2115217.1"/>
    </source>
</evidence>
<proteinExistence type="predicted"/>
<dbReference type="SMART" id="SM00855">
    <property type="entry name" value="PGAM"/>
    <property type="match status" value="1"/>
</dbReference>
<keyword evidence="2" id="KW-1185">Reference proteome</keyword>
<accession>A0ABW4YHY7</accession>